<comment type="subcellular location">
    <subcellularLocation>
        <location evidence="1">Cell membrane</location>
        <topology evidence="1">Multi-pass membrane protein</topology>
    </subcellularLocation>
</comment>
<dbReference type="SUPFAM" id="SSF103473">
    <property type="entry name" value="MFS general substrate transporter"/>
    <property type="match status" value="1"/>
</dbReference>
<evidence type="ECO:0000256" key="2">
    <source>
        <dbReference type="ARBA" id="ARBA00008537"/>
    </source>
</evidence>
<keyword evidence="4" id="KW-1003">Cell membrane</keyword>
<protein>
    <submittedName>
        <fullName evidence="10">Major facilitator superfamily permease</fullName>
    </submittedName>
</protein>
<dbReference type="PRINTS" id="PR01036">
    <property type="entry name" value="TCRTETB"/>
</dbReference>
<keyword evidence="11" id="KW-1185">Reference proteome</keyword>
<keyword evidence="7 8" id="KW-0472">Membrane</keyword>
<feature type="transmembrane region" description="Helical" evidence="8">
    <location>
        <begin position="434"/>
        <end position="458"/>
    </location>
</feature>
<feature type="transmembrane region" description="Helical" evidence="8">
    <location>
        <begin position="334"/>
        <end position="353"/>
    </location>
</feature>
<dbReference type="Gene3D" id="1.20.1250.20">
    <property type="entry name" value="MFS general substrate transporter like domains"/>
    <property type="match status" value="1"/>
</dbReference>
<feature type="transmembrane region" description="Helical" evidence="8">
    <location>
        <begin position="202"/>
        <end position="223"/>
    </location>
</feature>
<evidence type="ECO:0000313" key="10">
    <source>
        <dbReference type="EMBL" id="KRM55430.1"/>
    </source>
</evidence>
<dbReference type="PROSITE" id="PS50850">
    <property type="entry name" value="MFS"/>
    <property type="match status" value="1"/>
</dbReference>
<sequence length="462" mass="49129">MTIKTNTTIPGRVYGAIIATGLMSFCGVIVETAMNITFPTLMHEFSVGTNTVQWMTTIYLLIVASIVPLSAYFKRRFKTRNLFLTANLLFIIGLLLDLTAPVFPLMLLGRAVQGVGTGIALPLMFNIILEQVPAAKIGMMMGVGTLITAVAPAIGPTFGGLVVSNMSWRYIFVFLLPLMVISLITGWLCIQQKTPTEAVKSDPLSIILVIVAFAGLVFGSSSISSSSFFSLQVLGALVLGAFALAGFSWRQLRLSTPIIDIRVLGNKQFSGHVLAFFLIQMTALGLSFILPNYVQLVNSGSALQAGLLVLPGAALGALLAPFSGRILDRIGARTPILIGIALATIALFIYVGLSQHISNFMITGVYLIYMLGIGLGFGNVMTHSLQQLDQMHQTTGNAIMNTIQQFAGALGTALTATLIAAGQNGHSTAIGTAIGAHNALIMLAVILCCALITLTLLLRRHE</sequence>
<feature type="transmembrane region" description="Helical" evidence="8">
    <location>
        <begin position="359"/>
        <end position="381"/>
    </location>
</feature>
<feature type="transmembrane region" description="Helical" evidence="8">
    <location>
        <begin position="54"/>
        <end position="73"/>
    </location>
</feature>
<dbReference type="PANTHER" id="PTHR42718:SF9">
    <property type="entry name" value="MAJOR FACILITATOR SUPERFAMILY MULTIDRUG TRANSPORTER MFSC"/>
    <property type="match status" value="1"/>
</dbReference>
<gene>
    <name evidence="10" type="ORF">FC18_GL001325</name>
</gene>
<evidence type="ECO:0000259" key="9">
    <source>
        <dbReference type="PROSITE" id="PS50850"/>
    </source>
</evidence>
<feature type="transmembrane region" description="Helical" evidence="8">
    <location>
        <begin position="82"/>
        <end position="105"/>
    </location>
</feature>
<feature type="transmembrane region" description="Helical" evidence="8">
    <location>
        <begin position="170"/>
        <end position="190"/>
    </location>
</feature>
<organism evidence="10 11">
    <name type="scientific">Lacticaseibacillus sharpeae JCM 1186 = DSM 20505</name>
    <dbReference type="NCBI Taxonomy" id="1291052"/>
    <lineage>
        <taxon>Bacteria</taxon>
        <taxon>Bacillati</taxon>
        <taxon>Bacillota</taxon>
        <taxon>Bacilli</taxon>
        <taxon>Lactobacillales</taxon>
        <taxon>Lactobacillaceae</taxon>
        <taxon>Lacticaseibacillus</taxon>
    </lineage>
</organism>
<evidence type="ECO:0000313" key="11">
    <source>
        <dbReference type="Proteomes" id="UP000051679"/>
    </source>
</evidence>
<keyword evidence="3" id="KW-0813">Transport</keyword>
<dbReference type="AlphaFoldDB" id="A0A0R1ZUI8"/>
<feature type="transmembrane region" description="Helical" evidence="8">
    <location>
        <begin position="402"/>
        <end position="422"/>
    </location>
</feature>
<comment type="similarity">
    <text evidence="2">Belongs to the major facilitator superfamily. EmrB family.</text>
</comment>
<accession>A0A0R1ZUI8</accession>
<comment type="caution">
    <text evidence="10">The sequence shown here is derived from an EMBL/GenBank/DDBJ whole genome shotgun (WGS) entry which is preliminary data.</text>
</comment>
<feature type="transmembrane region" description="Helical" evidence="8">
    <location>
        <begin position="229"/>
        <end position="249"/>
    </location>
</feature>
<dbReference type="OrthoDB" id="9816041at2"/>
<dbReference type="InterPro" id="IPR036259">
    <property type="entry name" value="MFS_trans_sf"/>
</dbReference>
<evidence type="ECO:0000256" key="7">
    <source>
        <dbReference type="ARBA" id="ARBA00023136"/>
    </source>
</evidence>
<feature type="domain" description="Major facilitator superfamily (MFS) profile" evidence="9">
    <location>
        <begin position="16"/>
        <end position="462"/>
    </location>
</feature>
<dbReference type="PANTHER" id="PTHR42718">
    <property type="entry name" value="MAJOR FACILITATOR SUPERFAMILY MULTIDRUG TRANSPORTER MFSC"/>
    <property type="match status" value="1"/>
</dbReference>
<evidence type="ECO:0000256" key="8">
    <source>
        <dbReference type="SAM" id="Phobius"/>
    </source>
</evidence>
<dbReference type="GO" id="GO:0005886">
    <property type="term" value="C:plasma membrane"/>
    <property type="evidence" value="ECO:0007669"/>
    <property type="project" value="UniProtKB-SubCell"/>
</dbReference>
<evidence type="ECO:0000256" key="1">
    <source>
        <dbReference type="ARBA" id="ARBA00004651"/>
    </source>
</evidence>
<dbReference type="InterPro" id="IPR004638">
    <property type="entry name" value="EmrB-like"/>
</dbReference>
<evidence type="ECO:0000256" key="6">
    <source>
        <dbReference type="ARBA" id="ARBA00022989"/>
    </source>
</evidence>
<evidence type="ECO:0000256" key="5">
    <source>
        <dbReference type="ARBA" id="ARBA00022692"/>
    </source>
</evidence>
<dbReference type="GO" id="GO:0022857">
    <property type="term" value="F:transmembrane transporter activity"/>
    <property type="evidence" value="ECO:0007669"/>
    <property type="project" value="InterPro"/>
</dbReference>
<dbReference type="EMBL" id="AYYO01000022">
    <property type="protein sequence ID" value="KRM55430.1"/>
    <property type="molecule type" value="Genomic_DNA"/>
</dbReference>
<feature type="transmembrane region" description="Helical" evidence="8">
    <location>
        <begin position="269"/>
        <end position="290"/>
    </location>
</feature>
<feature type="transmembrane region" description="Helical" evidence="8">
    <location>
        <begin position="302"/>
        <end position="322"/>
    </location>
</feature>
<dbReference type="Pfam" id="PF07690">
    <property type="entry name" value="MFS_1"/>
    <property type="match status" value="1"/>
</dbReference>
<proteinExistence type="inferred from homology"/>
<feature type="transmembrane region" description="Helical" evidence="8">
    <location>
        <begin position="141"/>
        <end position="164"/>
    </location>
</feature>
<dbReference type="InterPro" id="IPR011701">
    <property type="entry name" value="MFS"/>
</dbReference>
<dbReference type="InterPro" id="IPR020846">
    <property type="entry name" value="MFS_dom"/>
</dbReference>
<dbReference type="Proteomes" id="UP000051679">
    <property type="component" value="Unassembled WGS sequence"/>
</dbReference>
<evidence type="ECO:0000256" key="3">
    <source>
        <dbReference type="ARBA" id="ARBA00022448"/>
    </source>
</evidence>
<reference evidence="10 11" key="1">
    <citation type="journal article" date="2015" name="Genome Announc.">
        <title>Expanding the biotechnology potential of lactobacilli through comparative genomics of 213 strains and associated genera.</title>
        <authorList>
            <person name="Sun Z."/>
            <person name="Harris H.M."/>
            <person name="McCann A."/>
            <person name="Guo C."/>
            <person name="Argimon S."/>
            <person name="Zhang W."/>
            <person name="Yang X."/>
            <person name="Jeffery I.B."/>
            <person name="Cooney J.C."/>
            <person name="Kagawa T.F."/>
            <person name="Liu W."/>
            <person name="Song Y."/>
            <person name="Salvetti E."/>
            <person name="Wrobel A."/>
            <person name="Rasinkangas P."/>
            <person name="Parkhill J."/>
            <person name="Rea M.C."/>
            <person name="O'Sullivan O."/>
            <person name="Ritari J."/>
            <person name="Douillard F.P."/>
            <person name="Paul Ross R."/>
            <person name="Yang R."/>
            <person name="Briner A.E."/>
            <person name="Felis G.E."/>
            <person name="de Vos W.M."/>
            <person name="Barrangou R."/>
            <person name="Klaenhammer T.R."/>
            <person name="Caufield P.W."/>
            <person name="Cui Y."/>
            <person name="Zhang H."/>
            <person name="O'Toole P.W."/>
        </authorList>
    </citation>
    <scope>NUCLEOTIDE SEQUENCE [LARGE SCALE GENOMIC DNA]</scope>
    <source>
        <strain evidence="10 11">DSM 20505</strain>
    </source>
</reference>
<dbReference type="NCBIfam" id="TIGR00711">
    <property type="entry name" value="efflux_EmrB"/>
    <property type="match status" value="1"/>
</dbReference>
<dbReference type="Gene3D" id="1.20.1720.10">
    <property type="entry name" value="Multidrug resistance protein D"/>
    <property type="match status" value="1"/>
</dbReference>
<feature type="transmembrane region" description="Helical" evidence="8">
    <location>
        <begin position="111"/>
        <end position="129"/>
    </location>
</feature>
<dbReference type="PATRIC" id="fig|1291052.5.peg.1343"/>
<keyword evidence="6 8" id="KW-1133">Transmembrane helix</keyword>
<dbReference type="STRING" id="1291052.FC18_GL001325"/>
<keyword evidence="5 8" id="KW-0812">Transmembrane</keyword>
<evidence type="ECO:0000256" key="4">
    <source>
        <dbReference type="ARBA" id="ARBA00022475"/>
    </source>
</evidence>
<name>A0A0R1ZUI8_9LACO</name>
<feature type="transmembrane region" description="Helical" evidence="8">
    <location>
        <begin position="12"/>
        <end position="34"/>
    </location>
</feature>